<reference evidence="3" key="1">
    <citation type="journal article" date="2023" name="Insect Mol. Biol.">
        <title>Genome sequencing provides insights into the evolution of gene families encoding plant cell wall-degrading enzymes in longhorned beetles.</title>
        <authorList>
            <person name="Shin N.R."/>
            <person name="Okamura Y."/>
            <person name="Kirsch R."/>
            <person name="Pauchet Y."/>
        </authorList>
    </citation>
    <scope>NUCLEOTIDE SEQUENCE</scope>
    <source>
        <strain evidence="3">AMC_N1</strain>
    </source>
</reference>
<proteinExistence type="predicted"/>
<keyword evidence="6" id="KW-1185">Reference proteome</keyword>
<dbReference type="EMBL" id="JAPWTK010000003">
    <property type="protein sequence ID" value="KAJ8962398.1"/>
    <property type="molecule type" value="Genomic_DNA"/>
</dbReference>
<evidence type="ECO:0000313" key="5">
    <source>
        <dbReference type="EMBL" id="KAJ8962398.1"/>
    </source>
</evidence>
<dbReference type="EMBL" id="JAPWTK010000056">
    <property type="protein sequence ID" value="KAJ8953379.1"/>
    <property type="molecule type" value="Genomic_DNA"/>
</dbReference>
<sequence>MEEVLLWSIYAVWLARKFRNRRKNRRTKWSREWLLKRSDYSHIRLLNELRSEPDDWRNYLRMDVETYMYLLNLVTPYIQKQDTCMRKAISPHERLSATLRFLATGRSYKDMEYTTIMSKQALSEIIPDTCEAIYKVLKKNYLKNK</sequence>
<evidence type="ECO:0000313" key="6">
    <source>
        <dbReference type="Proteomes" id="UP001162162"/>
    </source>
</evidence>
<evidence type="ECO:0000313" key="2">
    <source>
        <dbReference type="EMBL" id="KAJ8947316.1"/>
    </source>
</evidence>
<accession>A0AAV8YN38</accession>
<dbReference type="EMBL" id="JAPWTK010000296">
    <property type="protein sequence ID" value="KAJ8943213.1"/>
    <property type="molecule type" value="Genomic_DNA"/>
</dbReference>
<dbReference type="EMBL" id="JAPWTK010000164">
    <property type="protein sequence ID" value="KAJ8947316.1"/>
    <property type="molecule type" value="Genomic_DNA"/>
</dbReference>
<organism evidence="3 6">
    <name type="scientific">Aromia moschata</name>
    <dbReference type="NCBI Taxonomy" id="1265417"/>
    <lineage>
        <taxon>Eukaryota</taxon>
        <taxon>Metazoa</taxon>
        <taxon>Ecdysozoa</taxon>
        <taxon>Arthropoda</taxon>
        <taxon>Hexapoda</taxon>
        <taxon>Insecta</taxon>
        <taxon>Pterygota</taxon>
        <taxon>Neoptera</taxon>
        <taxon>Endopterygota</taxon>
        <taxon>Coleoptera</taxon>
        <taxon>Polyphaga</taxon>
        <taxon>Cucujiformia</taxon>
        <taxon>Chrysomeloidea</taxon>
        <taxon>Cerambycidae</taxon>
        <taxon>Cerambycinae</taxon>
        <taxon>Callichromatini</taxon>
        <taxon>Aromia</taxon>
    </lineage>
</organism>
<dbReference type="EMBL" id="JAPWTK010000064">
    <property type="protein sequence ID" value="KAJ8952799.1"/>
    <property type="molecule type" value="Genomic_DNA"/>
</dbReference>
<comment type="caution">
    <text evidence="3">The sequence shown here is derived from an EMBL/GenBank/DDBJ whole genome shotgun (WGS) entry which is preliminary data.</text>
</comment>
<evidence type="ECO:0000313" key="3">
    <source>
        <dbReference type="EMBL" id="KAJ8952799.1"/>
    </source>
</evidence>
<dbReference type="Proteomes" id="UP001162162">
    <property type="component" value="Unassembled WGS sequence"/>
</dbReference>
<dbReference type="AlphaFoldDB" id="A0AAV8YN38"/>
<evidence type="ECO:0000313" key="1">
    <source>
        <dbReference type="EMBL" id="KAJ8943213.1"/>
    </source>
</evidence>
<gene>
    <name evidence="2" type="ORF">NQ318_004568</name>
    <name evidence="3" type="ORF">NQ318_008116</name>
    <name evidence="1" type="ORF">NQ318_016726</name>
    <name evidence="5" type="ORF">NQ318_018382</name>
    <name evidence="4" type="ORF">NQ318_023496</name>
</gene>
<evidence type="ECO:0000313" key="4">
    <source>
        <dbReference type="EMBL" id="KAJ8953379.1"/>
    </source>
</evidence>
<name>A0AAV8YN38_9CUCU</name>
<protein>
    <submittedName>
        <fullName evidence="3">Uncharacterized protein</fullName>
    </submittedName>
</protein>